<name>A0A8T0J9L9_CERPU</name>
<feature type="region of interest" description="Disordered" evidence="1">
    <location>
        <begin position="1"/>
        <end position="24"/>
    </location>
</feature>
<proteinExistence type="predicted"/>
<evidence type="ECO:0000313" key="3">
    <source>
        <dbReference type="Proteomes" id="UP000822688"/>
    </source>
</evidence>
<reference evidence="2" key="1">
    <citation type="submission" date="2020-06" db="EMBL/GenBank/DDBJ databases">
        <title>WGS assembly of Ceratodon purpureus strain R40.</title>
        <authorList>
            <person name="Carey S.B."/>
            <person name="Jenkins J."/>
            <person name="Shu S."/>
            <person name="Lovell J.T."/>
            <person name="Sreedasyam A."/>
            <person name="Maumus F."/>
            <person name="Tiley G.P."/>
            <person name="Fernandez-Pozo N."/>
            <person name="Barry K."/>
            <person name="Chen C."/>
            <person name="Wang M."/>
            <person name="Lipzen A."/>
            <person name="Daum C."/>
            <person name="Saski C.A."/>
            <person name="Payton A.C."/>
            <person name="Mcbreen J.C."/>
            <person name="Conrad R.E."/>
            <person name="Kollar L.M."/>
            <person name="Olsson S."/>
            <person name="Huttunen S."/>
            <person name="Landis J.B."/>
            <person name="Wickett N.J."/>
            <person name="Johnson M.G."/>
            <person name="Rensing S.A."/>
            <person name="Grimwood J."/>
            <person name="Schmutz J."/>
            <person name="Mcdaniel S.F."/>
        </authorList>
    </citation>
    <scope>NUCLEOTIDE SEQUENCE</scope>
    <source>
        <strain evidence="2">R40</strain>
    </source>
</reference>
<comment type="caution">
    <text evidence="2">The sequence shown here is derived from an EMBL/GenBank/DDBJ whole genome shotgun (WGS) entry which is preliminary data.</text>
</comment>
<accession>A0A8T0J9L9</accession>
<feature type="compositionally biased region" description="Polar residues" evidence="1">
    <location>
        <begin position="1"/>
        <end position="14"/>
    </location>
</feature>
<dbReference type="Proteomes" id="UP000822688">
    <property type="component" value="Chromosome 1"/>
</dbReference>
<evidence type="ECO:0000313" key="2">
    <source>
        <dbReference type="EMBL" id="KAG0592195.1"/>
    </source>
</evidence>
<sequence length="155" mass="17473">MLSPKINTRNTLSNHGPHLSHGTEITNHSCTQSLFITSQRDNAHSFPRRRFVTIKSALHNSLHTTKDAFINFTLLPPKPTPRGKRKPSLAGARNTSESINITPYYCKTSSTTTTTKKNNPKFTTWLMSILVGRNISSNTITIETARYQIEHIRLV</sequence>
<dbReference type="EMBL" id="CM026421">
    <property type="protein sequence ID" value="KAG0592195.1"/>
    <property type="molecule type" value="Genomic_DNA"/>
</dbReference>
<gene>
    <name evidence="2" type="ORF">KC19_1G232900</name>
</gene>
<evidence type="ECO:0000256" key="1">
    <source>
        <dbReference type="SAM" id="MobiDB-lite"/>
    </source>
</evidence>
<organism evidence="2 3">
    <name type="scientific">Ceratodon purpureus</name>
    <name type="common">Fire moss</name>
    <name type="synonym">Dicranum purpureum</name>
    <dbReference type="NCBI Taxonomy" id="3225"/>
    <lineage>
        <taxon>Eukaryota</taxon>
        <taxon>Viridiplantae</taxon>
        <taxon>Streptophyta</taxon>
        <taxon>Embryophyta</taxon>
        <taxon>Bryophyta</taxon>
        <taxon>Bryophytina</taxon>
        <taxon>Bryopsida</taxon>
        <taxon>Dicranidae</taxon>
        <taxon>Pseudoditrichales</taxon>
        <taxon>Ditrichaceae</taxon>
        <taxon>Ceratodon</taxon>
    </lineage>
</organism>
<keyword evidence="3" id="KW-1185">Reference proteome</keyword>
<protein>
    <submittedName>
        <fullName evidence="2">Uncharacterized protein</fullName>
    </submittedName>
</protein>
<dbReference type="AlphaFoldDB" id="A0A8T0J9L9"/>